<evidence type="ECO:0000256" key="1">
    <source>
        <dbReference type="ARBA" id="ARBA00006295"/>
    </source>
</evidence>
<keyword evidence="8" id="KW-1185">Reference proteome</keyword>
<dbReference type="InterPro" id="IPR041468">
    <property type="entry name" value="HTH_ParB/Spo0J"/>
</dbReference>
<dbReference type="Gene3D" id="1.10.10.2830">
    <property type="match status" value="1"/>
</dbReference>
<dbReference type="Proteomes" id="UP001595462">
    <property type="component" value="Unassembled WGS sequence"/>
</dbReference>
<dbReference type="InterPro" id="IPR003115">
    <property type="entry name" value="ParB_N"/>
</dbReference>
<evidence type="ECO:0000313" key="7">
    <source>
        <dbReference type="EMBL" id="MFC3103683.1"/>
    </source>
</evidence>
<comment type="similarity">
    <text evidence="1">Belongs to the ParB family.</text>
</comment>
<evidence type="ECO:0000256" key="2">
    <source>
        <dbReference type="ARBA" id="ARBA00022372"/>
    </source>
</evidence>
<dbReference type="SMART" id="SM00470">
    <property type="entry name" value="ParB"/>
    <property type="match status" value="1"/>
</dbReference>
<evidence type="ECO:0000256" key="4">
    <source>
        <dbReference type="ARBA" id="ARBA00023125"/>
    </source>
</evidence>
<comment type="function">
    <text evidence="5">Involved in chromosome partition. Localize to both poles of the predivisional cell following completion of DNA replication. Binds to the DNA origin of replication.</text>
</comment>
<dbReference type="InterPro" id="IPR036086">
    <property type="entry name" value="ParB/Sulfiredoxin_sf"/>
</dbReference>
<evidence type="ECO:0000313" key="8">
    <source>
        <dbReference type="Proteomes" id="UP001595462"/>
    </source>
</evidence>
<evidence type="ECO:0000256" key="3">
    <source>
        <dbReference type="ARBA" id="ARBA00022829"/>
    </source>
</evidence>
<dbReference type="SUPFAM" id="SSF110849">
    <property type="entry name" value="ParB/Sulfiredoxin"/>
    <property type="match status" value="1"/>
</dbReference>
<keyword evidence="4" id="KW-0238">DNA-binding</keyword>
<dbReference type="RefSeq" id="WP_380687945.1">
    <property type="nucleotide sequence ID" value="NZ_JBHRSS010000003.1"/>
</dbReference>
<evidence type="ECO:0000256" key="5">
    <source>
        <dbReference type="ARBA" id="ARBA00025472"/>
    </source>
</evidence>
<keyword evidence="3" id="KW-0159">Chromosome partition</keyword>
<name>A0ABV7ELU9_9GAMM</name>
<gene>
    <name evidence="7" type="ORF">ACFOSU_07245</name>
</gene>
<comment type="caution">
    <text evidence="7">The sequence shown here is derived from an EMBL/GenBank/DDBJ whole genome shotgun (WGS) entry which is preliminary data.</text>
</comment>
<dbReference type="CDD" id="cd16393">
    <property type="entry name" value="SPO0J_N"/>
    <property type="match status" value="1"/>
</dbReference>
<dbReference type="InterPro" id="IPR057240">
    <property type="entry name" value="ParB_dimer_C"/>
</dbReference>
<dbReference type="Pfam" id="PF23552">
    <property type="entry name" value="ParB_C"/>
    <property type="match status" value="1"/>
</dbReference>
<dbReference type="EMBL" id="JBHRSS010000003">
    <property type="protein sequence ID" value="MFC3103683.1"/>
    <property type="molecule type" value="Genomic_DNA"/>
</dbReference>
<dbReference type="InterPro" id="IPR004437">
    <property type="entry name" value="ParB/RepB/Spo0J"/>
</dbReference>
<dbReference type="PANTHER" id="PTHR33375:SF1">
    <property type="entry name" value="CHROMOSOME-PARTITIONING PROTEIN PARB-RELATED"/>
    <property type="match status" value="1"/>
</dbReference>
<dbReference type="Pfam" id="PF17762">
    <property type="entry name" value="HTH_ParB"/>
    <property type="match status" value="1"/>
</dbReference>
<protein>
    <recommendedName>
        <fullName evidence="2">Probable chromosome-partitioning protein ParB</fullName>
    </recommendedName>
</protein>
<evidence type="ECO:0000259" key="6">
    <source>
        <dbReference type="SMART" id="SM00470"/>
    </source>
</evidence>
<dbReference type="NCBIfam" id="TIGR00180">
    <property type="entry name" value="parB_part"/>
    <property type="match status" value="1"/>
</dbReference>
<dbReference type="PANTHER" id="PTHR33375">
    <property type="entry name" value="CHROMOSOME-PARTITIONING PROTEIN PARB-RELATED"/>
    <property type="match status" value="1"/>
</dbReference>
<dbReference type="Pfam" id="PF02195">
    <property type="entry name" value="ParB_N"/>
    <property type="match status" value="1"/>
</dbReference>
<dbReference type="InterPro" id="IPR050336">
    <property type="entry name" value="Chromosome_partition/occlusion"/>
</dbReference>
<reference evidence="8" key="1">
    <citation type="journal article" date="2019" name="Int. J. Syst. Evol. Microbiol.">
        <title>The Global Catalogue of Microorganisms (GCM) 10K type strain sequencing project: providing services to taxonomists for standard genome sequencing and annotation.</title>
        <authorList>
            <consortium name="The Broad Institute Genomics Platform"/>
            <consortium name="The Broad Institute Genome Sequencing Center for Infectious Disease"/>
            <person name="Wu L."/>
            <person name="Ma J."/>
        </authorList>
    </citation>
    <scope>NUCLEOTIDE SEQUENCE [LARGE SCALE GENOMIC DNA]</scope>
    <source>
        <strain evidence="8">KCTC 52640</strain>
    </source>
</reference>
<dbReference type="Gene3D" id="3.90.1530.30">
    <property type="match status" value="1"/>
</dbReference>
<organism evidence="7 8">
    <name type="scientific">Salinisphaera aquimarina</name>
    <dbReference type="NCBI Taxonomy" id="2094031"/>
    <lineage>
        <taxon>Bacteria</taxon>
        <taxon>Pseudomonadati</taxon>
        <taxon>Pseudomonadota</taxon>
        <taxon>Gammaproteobacteria</taxon>
        <taxon>Salinisphaerales</taxon>
        <taxon>Salinisphaeraceae</taxon>
        <taxon>Salinisphaera</taxon>
    </lineage>
</organism>
<feature type="domain" description="ParB-like N-terminal" evidence="6">
    <location>
        <begin position="31"/>
        <end position="124"/>
    </location>
</feature>
<sequence>MAQKKRGLGRGLESLLSKDFDDAAPAASELIELELDALRPGRYQPRRDMDADALQALAQSIRTQGIIQPLVVRQISDQSGSGYEIVAGERRWRAARIAGLDTVPAVVRELPDETAMAVALIENIQREDLNPLEESSALRRLIEECGLTHAACAEAVGRSRASVSNLLRLSELVAEAQALLRAGDIQMGHARALLGAPAALQADLAARVAARQLTVRQTEALVASAMADHDGETAPRQSNRMVRFERELGDTLGAKVTVLSQRGGRARVVIDYSNAGELDALLERLK</sequence>
<accession>A0ABV7ELU9</accession>
<proteinExistence type="inferred from homology"/>